<dbReference type="EMBL" id="JACHFE010000008">
    <property type="protein sequence ID" value="MBB5322348.1"/>
    <property type="molecule type" value="Genomic_DNA"/>
</dbReference>
<comment type="caution">
    <text evidence="5">The sequence shown here is derived from an EMBL/GenBank/DDBJ whole genome shotgun (WGS) entry which is preliminary data.</text>
</comment>
<proteinExistence type="predicted"/>
<evidence type="ECO:0000259" key="4">
    <source>
        <dbReference type="SMART" id="SM00796"/>
    </source>
</evidence>
<dbReference type="PANTHER" id="PTHR34698">
    <property type="entry name" value="5-OXOPROLINASE SUBUNIT B"/>
    <property type="match status" value="1"/>
</dbReference>
<dbReference type="Gene3D" id="3.30.1360.40">
    <property type="match status" value="1"/>
</dbReference>
<dbReference type="AlphaFoldDB" id="A0A840UNZ4"/>
<gene>
    <name evidence="5" type="ORF">HNR38_002849</name>
</gene>
<dbReference type="Gene3D" id="2.40.100.10">
    <property type="entry name" value="Cyclophilin-like"/>
    <property type="match status" value="1"/>
</dbReference>
<feature type="domain" description="Carboxyltransferase" evidence="4">
    <location>
        <begin position="5"/>
        <end position="207"/>
    </location>
</feature>
<dbReference type="InterPro" id="IPR003833">
    <property type="entry name" value="CT_C_D"/>
</dbReference>
<evidence type="ECO:0000256" key="2">
    <source>
        <dbReference type="ARBA" id="ARBA00022801"/>
    </source>
</evidence>
<reference evidence="5 6" key="1">
    <citation type="submission" date="2020-08" db="EMBL/GenBank/DDBJ databases">
        <title>Genomic Encyclopedia of Type Strains, Phase IV (KMG-IV): sequencing the most valuable type-strain genomes for metagenomic binning, comparative biology and taxonomic classification.</title>
        <authorList>
            <person name="Goeker M."/>
        </authorList>
    </citation>
    <scope>NUCLEOTIDE SEQUENCE [LARGE SCALE GENOMIC DNA]</scope>
    <source>
        <strain evidence="5 6">DSM 22359</strain>
    </source>
</reference>
<keyword evidence="6" id="KW-1185">Reference proteome</keyword>
<keyword evidence="1" id="KW-0547">Nucleotide-binding</keyword>
<evidence type="ECO:0000313" key="6">
    <source>
        <dbReference type="Proteomes" id="UP000591735"/>
    </source>
</evidence>
<dbReference type="SMART" id="SM00796">
    <property type="entry name" value="AHS1"/>
    <property type="match status" value="1"/>
</dbReference>
<dbReference type="RefSeq" id="WP_183705457.1">
    <property type="nucleotide sequence ID" value="NZ_JACHFE010000008.1"/>
</dbReference>
<dbReference type="GO" id="GO:0016787">
    <property type="term" value="F:hydrolase activity"/>
    <property type="evidence" value="ECO:0007669"/>
    <property type="project" value="UniProtKB-KW"/>
</dbReference>
<evidence type="ECO:0000256" key="1">
    <source>
        <dbReference type="ARBA" id="ARBA00022741"/>
    </source>
</evidence>
<dbReference type="SUPFAM" id="SSF160467">
    <property type="entry name" value="PH0987 N-terminal domain-like"/>
    <property type="match status" value="1"/>
</dbReference>
<organism evidence="5 6">
    <name type="scientific">Marinobacter oulmenensis</name>
    <dbReference type="NCBI Taxonomy" id="643747"/>
    <lineage>
        <taxon>Bacteria</taxon>
        <taxon>Pseudomonadati</taxon>
        <taxon>Pseudomonadota</taxon>
        <taxon>Gammaproteobacteria</taxon>
        <taxon>Pseudomonadales</taxon>
        <taxon>Marinobacteraceae</taxon>
        <taxon>Marinobacter</taxon>
    </lineage>
</organism>
<sequence length="236" mass="26063">MNGCPRIENAGVGAWLVRLFDAIEDRNLPWIMALSRRCESAFGAALVDLVPSYTTLLVQYDPVCMQPEQARERLIALLADLEPEDMDTNEPVKELPVWYDPSVGPELPSVASDKHMTVAELIDRHTAPVYRVFALGFAPGFGFMGSVDPKLETARLASPRKRVCPGSVAIAGTQTSAYPTMSPGGWNLIGRTPTVLFDRNREPMSFLQVGDRVRMMPVSREEFIRLGGDPSPQEES</sequence>
<dbReference type="Proteomes" id="UP000591735">
    <property type="component" value="Unassembled WGS sequence"/>
</dbReference>
<name>A0A840UNZ4_9GAMM</name>
<accession>A0A840UNZ4</accession>
<dbReference type="InterPro" id="IPR029000">
    <property type="entry name" value="Cyclophilin-like_dom_sf"/>
</dbReference>
<protein>
    <submittedName>
        <fullName evidence="5">KipI family sensor histidine kinase inhibitor</fullName>
    </submittedName>
</protein>
<dbReference type="PANTHER" id="PTHR34698:SF2">
    <property type="entry name" value="5-OXOPROLINASE SUBUNIT B"/>
    <property type="match status" value="1"/>
</dbReference>
<dbReference type="Pfam" id="PF02682">
    <property type="entry name" value="CT_C_D"/>
    <property type="match status" value="1"/>
</dbReference>
<keyword evidence="2" id="KW-0378">Hydrolase</keyword>
<evidence type="ECO:0000256" key="3">
    <source>
        <dbReference type="ARBA" id="ARBA00022840"/>
    </source>
</evidence>
<dbReference type="InterPro" id="IPR010016">
    <property type="entry name" value="PxpB"/>
</dbReference>
<dbReference type="SUPFAM" id="SSF50891">
    <property type="entry name" value="Cyclophilin-like"/>
    <property type="match status" value="1"/>
</dbReference>
<dbReference type="GO" id="GO:0005524">
    <property type="term" value="F:ATP binding"/>
    <property type="evidence" value="ECO:0007669"/>
    <property type="project" value="UniProtKB-KW"/>
</dbReference>
<evidence type="ECO:0000313" key="5">
    <source>
        <dbReference type="EMBL" id="MBB5322348.1"/>
    </source>
</evidence>
<keyword evidence="3" id="KW-0067">ATP-binding</keyword>